<protein>
    <submittedName>
        <fullName evidence="1">Uncharacterized protein</fullName>
    </submittedName>
</protein>
<name>A0A4Y2VM78_ARAVE</name>
<dbReference type="AlphaFoldDB" id="A0A4Y2VM78"/>
<dbReference type="EMBL" id="BGPR01048278">
    <property type="protein sequence ID" value="GBO25296.1"/>
    <property type="molecule type" value="Genomic_DNA"/>
</dbReference>
<evidence type="ECO:0000313" key="1">
    <source>
        <dbReference type="EMBL" id="GBO25296.1"/>
    </source>
</evidence>
<reference evidence="1 2" key="1">
    <citation type="journal article" date="2019" name="Sci. Rep.">
        <title>Orb-weaving spider Araneus ventricosus genome elucidates the spidroin gene catalogue.</title>
        <authorList>
            <person name="Kono N."/>
            <person name="Nakamura H."/>
            <person name="Ohtoshi R."/>
            <person name="Moran D.A.P."/>
            <person name="Shinohara A."/>
            <person name="Yoshida Y."/>
            <person name="Fujiwara M."/>
            <person name="Mori M."/>
            <person name="Tomita M."/>
            <person name="Arakawa K."/>
        </authorList>
    </citation>
    <scope>NUCLEOTIDE SEQUENCE [LARGE SCALE GENOMIC DNA]</scope>
</reference>
<organism evidence="1 2">
    <name type="scientific">Araneus ventricosus</name>
    <name type="common">Orbweaver spider</name>
    <name type="synonym">Epeira ventricosa</name>
    <dbReference type="NCBI Taxonomy" id="182803"/>
    <lineage>
        <taxon>Eukaryota</taxon>
        <taxon>Metazoa</taxon>
        <taxon>Ecdysozoa</taxon>
        <taxon>Arthropoda</taxon>
        <taxon>Chelicerata</taxon>
        <taxon>Arachnida</taxon>
        <taxon>Araneae</taxon>
        <taxon>Araneomorphae</taxon>
        <taxon>Entelegynae</taxon>
        <taxon>Araneoidea</taxon>
        <taxon>Araneidae</taxon>
        <taxon>Araneus</taxon>
    </lineage>
</organism>
<sequence>MIIIRSKSSRVLFGHGHSSFFEQRSDDETALPTATPLSNFLPTLARGSLLHNVRFRVQHAYIHGRSLVESGLGLERLSARSERRDRS</sequence>
<proteinExistence type="predicted"/>
<evidence type="ECO:0000313" key="2">
    <source>
        <dbReference type="Proteomes" id="UP000499080"/>
    </source>
</evidence>
<keyword evidence="2" id="KW-1185">Reference proteome</keyword>
<accession>A0A4Y2VM78</accession>
<dbReference type="Proteomes" id="UP000499080">
    <property type="component" value="Unassembled WGS sequence"/>
</dbReference>
<comment type="caution">
    <text evidence="1">The sequence shown here is derived from an EMBL/GenBank/DDBJ whole genome shotgun (WGS) entry which is preliminary data.</text>
</comment>
<gene>
    <name evidence="1" type="ORF">AVEN_222217_1</name>
</gene>